<dbReference type="Proteomes" id="UP000753802">
    <property type="component" value="Unassembled WGS sequence"/>
</dbReference>
<dbReference type="InterPro" id="IPR036709">
    <property type="entry name" value="Autotransporte_beta_dom_sf"/>
</dbReference>
<accession>A0ABX0A0A6</accession>
<sequence>MKHCYKIIVCVLIILLPALGFACDICGCGAGNNYIGILPEFQKHIFGFRYRSNSMLTHVGIGGTTSYLTTEEHYNTLEAWGGWNISNRFRLMASVPYAFNEKYNQGVTQTKSGLGDISVSGLYELINKRHTVSTKLVVQSLWVGAGLKFASGKYSPTDKAAGGQSTNLFQLGTGSFDLNLNAMYDLRIQDFGVNLNAAYKINTANQHHYQYGNKVNGSLQGYYKFRIQNKLLLAPNAGLQYERSDLDRDENLLVNVSGGNLLLGTVGLESGIGKLSFGINWQTPLSQNLANGIVRAQNRAMVHLAISL</sequence>
<feature type="signal peptide" evidence="1">
    <location>
        <begin position="1"/>
        <end position="22"/>
    </location>
</feature>
<evidence type="ECO:0000256" key="1">
    <source>
        <dbReference type="SAM" id="SignalP"/>
    </source>
</evidence>
<reference evidence="2 3" key="1">
    <citation type="submission" date="2020-01" db="EMBL/GenBank/DDBJ databases">
        <title>Genome analysis.</title>
        <authorList>
            <person name="Wu S."/>
            <person name="Wang G."/>
        </authorList>
    </citation>
    <scope>NUCLEOTIDE SEQUENCE [LARGE SCALE GENOMIC DNA]</scope>
    <source>
        <strain evidence="2 3">SYL130</strain>
    </source>
</reference>
<evidence type="ECO:0000313" key="2">
    <source>
        <dbReference type="EMBL" id="NCI52012.1"/>
    </source>
</evidence>
<gene>
    <name evidence="2" type="ORF">GWC95_18960</name>
</gene>
<dbReference type="RefSeq" id="WP_161820272.1">
    <property type="nucleotide sequence ID" value="NZ_JAACJS010000015.1"/>
</dbReference>
<keyword evidence="1" id="KW-0732">Signal</keyword>
<dbReference type="EMBL" id="JAACJS010000015">
    <property type="protein sequence ID" value="NCI52012.1"/>
    <property type="molecule type" value="Genomic_DNA"/>
</dbReference>
<dbReference type="SUPFAM" id="SSF103515">
    <property type="entry name" value="Autotransporter"/>
    <property type="match status" value="1"/>
</dbReference>
<protein>
    <submittedName>
        <fullName evidence="2">Transporter</fullName>
    </submittedName>
</protein>
<name>A0ABX0A0A6_9BACT</name>
<keyword evidence="3" id="KW-1185">Reference proteome</keyword>
<proteinExistence type="predicted"/>
<feature type="chain" id="PRO_5046206636" evidence="1">
    <location>
        <begin position="23"/>
        <end position="308"/>
    </location>
</feature>
<comment type="caution">
    <text evidence="2">The sequence shown here is derived from an EMBL/GenBank/DDBJ whole genome shotgun (WGS) entry which is preliminary data.</text>
</comment>
<organism evidence="2 3">
    <name type="scientific">Sediminibacterium roseum</name>
    <dbReference type="NCBI Taxonomy" id="1978412"/>
    <lineage>
        <taxon>Bacteria</taxon>
        <taxon>Pseudomonadati</taxon>
        <taxon>Bacteroidota</taxon>
        <taxon>Chitinophagia</taxon>
        <taxon>Chitinophagales</taxon>
        <taxon>Chitinophagaceae</taxon>
        <taxon>Sediminibacterium</taxon>
    </lineage>
</organism>
<dbReference type="PROSITE" id="PS51257">
    <property type="entry name" value="PROKAR_LIPOPROTEIN"/>
    <property type="match status" value="1"/>
</dbReference>
<evidence type="ECO:0000313" key="3">
    <source>
        <dbReference type="Proteomes" id="UP000753802"/>
    </source>
</evidence>